<dbReference type="SUPFAM" id="SSF53659">
    <property type="entry name" value="Isocitrate/Isopropylmalate dehydrogenase-like"/>
    <property type="match status" value="1"/>
</dbReference>
<dbReference type="InterPro" id="IPR019818">
    <property type="entry name" value="IsoCit/isopropylmalate_DH_CS"/>
</dbReference>
<dbReference type="NCBIfam" id="TIGR00169">
    <property type="entry name" value="leuB"/>
    <property type="match status" value="1"/>
</dbReference>
<feature type="binding site" evidence="16">
    <location>
        <position position="245"/>
    </location>
    <ligand>
        <name>Mg(2+)</name>
        <dbReference type="ChEBI" id="CHEBI:18420"/>
    </ligand>
</feature>
<keyword evidence="20" id="KW-1185">Reference proteome</keyword>
<keyword evidence="12 16" id="KW-0560">Oxidoreductase</keyword>
<evidence type="ECO:0000256" key="11">
    <source>
        <dbReference type="ARBA" id="ARBA00022842"/>
    </source>
</evidence>
<evidence type="ECO:0000256" key="4">
    <source>
        <dbReference type="ARBA" id="ARBA00004762"/>
    </source>
</evidence>
<feature type="binding site" evidence="16">
    <location>
        <position position="221"/>
    </location>
    <ligand>
        <name>substrate</name>
    </ligand>
</feature>
<comment type="subcellular location">
    <subcellularLocation>
        <location evidence="3 16">Cytoplasm</location>
    </subcellularLocation>
</comment>
<feature type="site" description="Important for catalysis" evidence="16">
    <location>
        <position position="141"/>
    </location>
</feature>
<reference evidence="19 20" key="1">
    <citation type="submission" date="2017-08" db="EMBL/GenBank/DDBJ databases">
        <title>Virgibacillus indicus sp. nov. and Virgibacillus profoundi sp. nov, two moderately halophilic bacteria isolated from marine sediment by using the Microfluidic Streak Plate.</title>
        <authorList>
            <person name="Xu B."/>
            <person name="Hu B."/>
            <person name="Wang J."/>
            <person name="Zhu Y."/>
            <person name="Huang L."/>
            <person name="Du W."/>
            <person name="Huang Y."/>
        </authorList>
    </citation>
    <scope>NUCLEOTIDE SEQUENCE [LARGE SCALE GENOMIC DNA]</scope>
    <source>
        <strain evidence="19 20">IO3-P2-C2</strain>
    </source>
</reference>
<comment type="catalytic activity">
    <reaction evidence="1 16 17">
        <text>(2R,3S)-3-isopropylmalate + NAD(+) = 4-methyl-2-oxopentanoate + CO2 + NADH</text>
        <dbReference type="Rhea" id="RHEA:32271"/>
        <dbReference type="ChEBI" id="CHEBI:16526"/>
        <dbReference type="ChEBI" id="CHEBI:17865"/>
        <dbReference type="ChEBI" id="CHEBI:35121"/>
        <dbReference type="ChEBI" id="CHEBI:57540"/>
        <dbReference type="ChEBI" id="CHEBI:57945"/>
        <dbReference type="EC" id="1.1.1.85"/>
    </reaction>
</comment>
<evidence type="ECO:0000256" key="16">
    <source>
        <dbReference type="HAMAP-Rule" id="MF_01033"/>
    </source>
</evidence>
<keyword evidence="11 16" id="KW-0460">Magnesium</keyword>
<dbReference type="EMBL" id="NPMS01000006">
    <property type="protein sequence ID" value="OZU88133.1"/>
    <property type="molecule type" value="Genomic_DNA"/>
</dbReference>
<evidence type="ECO:0000313" key="20">
    <source>
        <dbReference type="Proteomes" id="UP000216498"/>
    </source>
</evidence>
<feature type="binding site" evidence="16">
    <location>
        <position position="96"/>
    </location>
    <ligand>
        <name>substrate</name>
    </ligand>
</feature>
<dbReference type="PANTHER" id="PTHR42979">
    <property type="entry name" value="3-ISOPROPYLMALATE DEHYDROGENASE"/>
    <property type="match status" value="1"/>
</dbReference>
<evidence type="ECO:0000256" key="3">
    <source>
        <dbReference type="ARBA" id="ARBA00004496"/>
    </source>
</evidence>
<comment type="pathway">
    <text evidence="4 16 17">Amino-acid biosynthesis; L-leucine biosynthesis; L-leucine from 3-methyl-2-oxobutanoate: step 3/4.</text>
</comment>
<dbReference type="GO" id="GO:0051287">
    <property type="term" value="F:NAD binding"/>
    <property type="evidence" value="ECO:0007669"/>
    <property type="project" value="InterPro"/>
</dbReference>
<feature type="binding site" evidence="16">
    <location>
        <position position="249"/>
    </location>
    <ligand>
        <name>Mg(2+)</name>
        <dbReference type="ChEBI" id="CHEBI:18420"/>
    </ligand>
</feature>
<evidence type="ECO:0000256" key="1">
    <source>
        <dbReference type="ARBA" id="ARBA00000624"/>
    </source>
</evidence>
<dbReference type="HAMAP" id="MF_01033">
    <property type="entry name" value="LeuB_type1"/>
    <property type="match status" value="1"/>
</dbReference>
<dbReference type="EC" id="1.1.1.85" evidence="16"/>
<evidence type="ECO:0000313" key="19">
    <source>
        <dbReference type="EMBL" id="OZU88133.1"/>
    </source>
</evidence>
<dbReference type="FunFam" id="3.40.718.10:FF:000028">
    <property type="entry name" value="3-isopropylmalate dehydrogenase"/>
    <property type="match status" value="1"/>
</dbReference>
<evidence type="ECO:0000256" key="2">
    <source>
        <dbReference type="ARBA" id="ARBA00001936"/>
    </source>
</evidence>
<gene>
    <name evidence="16 19" type="primary">leuB</name>
    <name evidence="19" type="ORF">CIL03_13485</name>
</gene>
<dbReference type="Proteomes" id="UP000216498">
    <property type="component" value="Unassembled WGS sequence"/>
</dbReference>
<dbReference type="GO" id="GO:0003862">
    <property type="term" value="F:3-isopropylmalate dehydrogenase activity"/>
    <property type="evidence" value="ECO:0007669"/>
    <property type="project" value="UniProtKB-UniRule"/>
</dbReference>
<comment type="subunit">
    <text evidence="6 16 17">Homodimer.</text>
</comment>
<dbReference type="AlphaFoldDB" id="A0A265N816"/>
<name>A0A265N816_9BACI</name>
<evidence type="ECO:0000256" key="13">
    <source>
        <dbReference type="ARBA" id="ARBA00023027"/>
    </source>
</evidence>
<comment type="cofactor">
    <cofactor evidence="16 17">
        <name>Mg(2+)</name>
        <dbReference type="ChEBI" id="CHEBI:18420"/>
    </cofactor>
    <cofactor evidence="16 17">
        <name>Mn(2+)</name>
        <dbReference type="ChEBI" id="CHEBI:29035"/>
    </cofactor>
    <text evidence="16 17">Binds 1 Mg(2+) or Mn(2+) ion per subunit.</text>
</comment>
<dbReference type="UniPathway" id="UPA00048">
    <property type="reaction ID" value="UER00072"/>
</dbReference>
<evidence type="ECO:0000256" key="14">
    <source>
        <dbReference type="ARBA" id="ARBA00023304"/>
    </source>
</evidence>
<proteinExistence type="inferred from homology"/>
<dbReference type="GO" id="GO:0009098">
    <property type="term" value="P:L-leucine biosynthetic process"/>
    <property type="evidence" value="ECO:0007669"/>
    <property type="project" value="UniProtKB-UniRule"/>
</dbReference>
<keyword evidence="16" id="KW-0464">Manganese</keyword>
<keyword evidence="7 16" id="KW-0432">Leucine biosynthesis</keyword>
<evidence type="ECO:0000256" key="15">
    <source>
        <dbReference type="ARBA" id="ARBA00023577"/>
    </source>
</evidence>
<feature type="binding site" evidence="16">
    <location>
        <begin position="279"/>
        <end position="291"/>
    </location>
    <ligand>
        <name>NAD(+)</name>
        <dbReference type="ChEBI" id="CHEBI:57540"/>
    </ligand>
</feature>
<feature type="binding site" evidence="16">
    <location>
        <begin position="76"/>
        <end position="89"/>
    </location>
    <ligand>
        <name>NAD(+)</name>
        <dbReference type="ChEBI" id="CHEBI:57540"/>
    </ligand>
</feature>
<dbReference type="Pfam" id="PF00180">
    <property type="entry name" value="Iso_dh"/>
    <property type="match status" value="1"/>
</dbReference>
<comment type="similarity">
    <text evidence="5 16">Belongs to the isocitrate and isopropylmalate dehydrogenases family. LeuB type 1 subfamily.</text>
</comment>
<feature type="domain" description="Isopropylmalate dehydrogenase-like" evidence="18">
    <location>
        <begin position="4"/>
        <end position="350"/>
    </location>
</feature>
<dbReference type="GO" id="GO:0000287">
    <property type="term" value="F:magnesium ion binding"/>
    <property type="evidence" value="ECO:0007669"/>
    <property type="project" value="InterPro"/>
</dbReference>
<keyword evidence="13 16" id="KW-0520">NAD</keyword>
<evidence type="ECO:0000259" key="18">
    <source>
        <dbReference type="SMART" id="SM01329"/>
    </source>
</evidence>
<dbReference type="InterPro" id="IPR004429">
    <property type="entry name" value="Isopropylmalate_DH"/>
</dbReference>
<sequence length="368" mass="40264">MNKQIILLPGDGVGKEIMESAKLVLNVVASEYEHNFTFHQHAIGGDAIDNFGTPLPEDTINACQQADAVLLGAVGGKKWDSLPGHMRPEKGLLGIRKKLGLFANLRPVQGFSPLLHASPLKEEVINGSDILIIRELTGGLYFGQPSERRDNGKTVVDTLYYTREEMERIIDKGFQSARIRNKHLTSVDKANVLESSRMWREIVNEKSKEYPDVVVDHLLVDAAAMKLITRPNQFDVIVTENLFGDILSDEASVLTGSLGMLPSASIRRDGVGLYEPVHGSAPDIAGKGIANPLGMILSAAMMLKYSFGMEEEAAEVEEAVHETLEQGFHTEDLDIKGGKKVSTTEMTEIVVENLTTKSVSNSICSMYA</sequence>
<feature type="binding site" evidence="16">
    <location>
        <position position="134"/>
    </location>
    <ligand>
        <name>substrate</name>
    </ligand>
</feature>
<keyword evidence="8 16" id="KW-0963">Cytoplasm</keyword>
<keyword evidence="10 16" id="KW-0479">Metal-binding</keyword>
<dbReference type="InterPro" id="IPR024084">
    <property type="entry name" value="IsoPropMal-DH-like_dom"/>
</dbReference>
<comment type="caution">
    <text evidence="19">The sequence shown here is derived from an EMBL/GenBank/DDBJ whole genome shotgun (WGS) entry which is preliminary data.</text>
</comment>
<dbReference type="PANTHER" id="PTHR42979:SF1">
    <property type="entry name" value="3-ISOPROPYLMALATE DEHYDROGENASE"/>
    <property type="match status" value="1"/>
</dbReference>
<dbReference type="RefSeq" id="WP_094886390.1">
    <property type="nucleotide sequence ID" value="NZ_NPMS01000006.1"/>
</dbReference>
<evidence type="ECO:0000256" key="9">
    <source>
        <dbReference type="ARBA" id="ARBA00022605"/>
    </source>
</evidence>
<dbReference type="OrthoDB" id="9806254at2"/>
<feature type="binding site" evidence="16">
    <location>
        <position position="106"/>
    </location>
    <ligand>
        <name>substrate</name>
    </ligand>
</feature>
<dbReference type="GO" id="GO:0005829">
    <property type="term" value="C:cytosol"/>
    <property type="evidence" value="ECO:0007669"/>
    <property type="project" value="TreeGrafter"/>
</dbReference>
<protein>
    <recommendedName>
        <fullName evidence="16">3-isopropylmalate dehydrogenase</fullName>
        <ecNumber evidence="16">1.1.1.85</ecNumber>
    </recommendedName>
    <alternativeName>
        <fullName evidence="16">3-IPM-DH</fullName>
    </alternativeName>
    <alternativeName>
        <fullName evidence="16">Beta-IPM dehydrogenase</fullName>
        <shortName evidence="16">IMDH</shortName>
    </alternativeName>
</protein>
<organism evidence="19 20">
    <name type="scientific">Virgibacillus indicus</name>
    <dbReference type="NCBI Taxonomy" id="2024554"/>
    <lineage>
        <taxon>Bacteria</taxon>
        <taxon>Bacillati</taxon>
        <taxon>Bacillota</taxon>
        <taxon>Bacilli</taxon>
        <taxon>Bacillales</taxon>
        <taxon>Bacillaceae</taxon>
        <taxon>Virgibacillus</taxon>
    </lineage>
</organism>
<evidence type="ECO:0000256" key="6">
    <source>
        <dbReference type="ARBA" id="ARBA00011738"/>
    </source>
</evidence>
<accession>A0A265N816</accession>
<evidence type="ECO:0000256" key="8">
    <source>
        <dbReference type="ARBA" id="ARBA00022490"/>
    </source>
</evidence>
<evidence type="ECO:0000256" key="5">
    <source>
        <dbReference type="ARBA" id="ARBA00008319"/>
    </source>
</evidence>
<feature type="binding site" evidence="16">
    <location>
        <position position="221"/>
    </location>
    <ligand>
        <name>Mg(2+)</name>
        <dbReference type="ChEBI" id="CHEBI:18420"/>
    </ligand>
</feature>
<dbReference type="PROSITE" id="PS00470">
    <property type="entry name" value="IDH_IMDH"/>
    <property type="match status" value="1"/>
</dbReference>
<evidence type="ECO:0000256" key="10">
    <source>
        <dbReference type="ARBA" id="ARBA00022723"/>
    </source>
</evidence>
<evidence type="ECO:0000256" key="12">
    <source>
        <dbReference type="ARBA" id="ARBA00023002"/>
    </source>
</evidence>
<comment type="cofactor">
    <cofactor evidence="2">
        <name>Mn(2+)</name>
        <dbReference type="ChEBI" id="CHEBI:29035"/>
    </cofactor>
</comment>
<dbReference type="Gene3D" id="3.40.718.10">
    <property type="entry name" value="Isopropylmalate Dehydrogenase"/>
    <property type="match status" value="1"/>
</dbReference>
<evidence type="ECO:0000256" key="7">
    <source>
        <dbReference type="ARBA" id="ARBA00022430"/>
    </source>
</evidence>
<keyword evidence="9 16" id="KW-0028">Amino-acid biosynthesis</keyword>
<dbReference type="SMART" id="SM01329">
    <property type="entry name" value="Iso_dh"/>
    <property type="match status" value="1"/>
</dbReference>
<feature type="site" description="Important for catalysis" evidence="16">
    <location>
        <position position="189"/>
    </location>
</feature>
<keyword evidence="14 16" id="KW-0100">Branched-chain amino acid biosynthesis</keyword>
<evidence type="ECO:0000256" key="17">
    <source>
        <dbReference type="RuleBase" id="RU004445"/>
    </source>
</evidence>
<comment type="function">
    <text evidence="15 16 17">Catalyzes the oxidation of 3-carboxy-2-hydroxy-4-methylpentanoate (3-isopropylmalate) to 3-carboxy-4-methyl-2-oxopentanoate. The product decarboxylates to 4-methyl-2 oxopentanoate.</text>
</comment>